<name>A0ACC0QDH2_9HYPO</name>
<accession>A0ACC0QDH2</accession>
<sequence length="353" mass="39851">MQRCRHKKSRKGCLECKRRHIRCDEGRPICANCISARRKCEYRKPVASDQDVTSRLPPLATLGLSPGSGVANLNMHQLELLVHFSFAIYVPELEEDHDATKLVLEAALNAEYLMLEVLALSARHLSTIRPDKAAWYLDLAFELQTKAIQLFNTNATQDESVQKLLFSSILGRHILVDTLVSRDLEFDQFLDRFIQGMRVHRGTKAVTAAYEWEPLLNSKIGSLITKGIDPLGFHDPGSLRPHLESLISQATRLDADGKLACDKALRMIEGALDDLESPERNTFGLRMIFVWPILLPEGFISLLQQRVPEAIAILGRYAILLQAGRRLWQIKDAGEYLLNLVSAFLGPGWEMWL</sequence>
<keyword evidence="2" id="KW-1185">Reference proteome</keyword>
<dbReference type="Proteomes" id="UP001065298">
    <property type="component" value="Chromosome 12"/>
</dbReference>
<evidence type="ECO:0000313" key="1">
    <source>
        <dbReference type="EMBL" id="KAI8650822.1"/>
    </source>
</evidence>
<dbReference type="EMBL" id="CM046514">
    <property type="protein sequence ID" value="KAI8650822.1"/>
    <property type="molecule type" value="Genomic_DNA"/>
</dbReference>
<gene>
    <name evidence="1" type="ORF">NCS57_01417100</name>
</gene>
<evidence type="ECO:0000313" key="2">
    <source>
        <dbReference type="Proteomes" id="UP001065298"/>
    </source>
</evidence>
<comment type="caution">
    <text evidence="1">The sequence shown here is derived from an EMBL/GenBank/DDBJ whole genome shotgun (WGS) entry which is preliminary data.</text>
</comment>
<organism evidence="1 2">
    <name type="scientific">Fusarium keratoplasticum</name>
    <dbReference type="NCBI Taxonomy" id="1328300"/>
    <lineage>
        <taxon>Eukaryota</taxon>
        <taxon>Fungi</taxon>
        <taxon>Dikarya</taxon>
        <taxon>Ascomycota</taxon>
        <taxon>Pezizomycotina</taxon>
        <taxon>Sordariomycetes</taxon>
        <taxon>Hypocreomycetidae</taxon>
        <taxon>Hypocreales</taxon>
        <taxon>Nectriaceae</taxon>
        <taxon>Fusarium</taxon>
        <taxon>Fusarium solani species complex</taxon>
    </lineage>
</organism>
<protein>
    <submittedName>
        <fullName evidence="1">Uncharacterized protein</fullName>
    </submittedName>
</protein>
<proteinExistence type="predicted"/>
<reference evidence="1" key="1">
    <citation type="submission" date="2022-06" db="EMBL/GenBank/DDBJ databases">
        <title>Fusarium solani species complex genomes reveal bases of compartmentalisation and animal pathogenesis.</title>
        <authorList>
            <person name="Tsai I.J."/>
        </authorList>
    </citation>
    <scope>NUCLEOTIDE SEQUENCE</scope>
    <source>
        <strain evidence="1">Fu6.1</strain>
    </source>
</reference>